<dbReference type="Proteomes" id="UP000596977">
    <property type="component" value="Unassembled WGS sequence"/>
</dbReference>
<organism evidence="5 6">
    <name type="scientific">Pelagibacterium lentulum</name>
    <dbReference type="NCBI Taxonomy" id="2029865"/>
    <lineage>
        <taxon>Bacteria</taxon>
        <taxon>Pseudomonadati</taxon>
        <taxon>Pseudomonadota</taxon>
        <taxon>Alphaproteobacteria</taxon>
        <taxon>Hyphomicrobiales</taxon>
        <taxon>Devosiaceae</taxon>
        <taxon>Pelagibacterium</taxon>
    </lineage>
</organism>
<dbReference type="SUPFAM" id="SSF46785">
    <property type="entry name" value="Winged helix' DNA-binding domain"/>
    <property type="match status" value="1"/>
</dbReference>
<name>A0A916R8M2_9HYPH</name>
<evidence type="ECO:0000256" key="1">
    <source>
        <dbReference type="ARBA" id="ARBA00023015"/>
    </source>
</evidence>
<sequence length="221" mass="24385">MEPKPLTRTGTTVEEMVQAISDAIVSGQYLPGDKLDEIGVGKRFGVSRTPVREALSQLAAIGLVERRPNRGAVVTKVSNEKLATMFETLAELEAVCARLAAERMSIGERQELEQAHQHSVALVRAGSLGPYEAFNARFHQMIFDGARNLHLVELTTLTRSRLAPFRRALFRLPSRLAISFDEHADIVTAIMQGDGPGAERAMREHILVLDDPSVRLTSMTR</sequence>
<evidence type="ECO:0000259" key="4">
    <source>
        <dbReference type="PROSITE" id="PS50949"/>
    </source>
</evidence>
<evidence type="ECO:0000256" key="2">
    <source>
        <dbReference type="ARBA" id="ARBA00023125"/>
    </source>
</evidence>
<dbReference type="SUPFAM" id="SSF48008">
    <property type="entry name" value="GntR ligand-binding domain-like"/>
    <property type="match status" value="1"/>
</dbReference>
<accession>A0A916R8M2</accession>
<protein>
    <submittedName>
        <fullName evidence="5">GntR family transcriptional regulator</fullName>
    </submittedName>
</protein>
<evidence type="ECO:0000256" key="3">
    <source>
        <dbReference type="ARBA" id="ARBA00023163"/>
    </source>
</evidence>
<feature type="domain" description="HTH gntR-type" evidence="4">
    <location>
        <begin position="10"/>
        <end position="77"/>
    </location>
</feature>
<dbReference type="GO" id="GO:0003677">
    <property type="term" value="F:DNA binding"/>
    <property type="evidence" value="ECO:0007669"/>
    <property type="project" value="UniProtKB-KW"/>
</dbReference>
<dbReference type="AlphaFoldDB" id="A0A916R8M2"/>
<gene>
    <name evidence="5" type="ORF">GCM10011499_12420</name>
</gene>
<dbReference type="CDD" id="cd07377">
    <property type="entry name" value="WHTH_GntR"/>
    <property type="match status" value="1"/>
</dbReference>
<proteinExistence type="predicted"/>
<dbReference type="InterPro" id="IPR008920">
    <property type="entry name" value="TF_FadR/GntR_C"/>
</dbReference>
<evidence type="ECO:0000313" key="6">
    <source>
        <dbReference type="Proteomes" id="UP000596977"/>
    </source>
</evidence>
<keyword evidence="6" id="KW-1185">Reference proteome</keyword>
<dbReference type="InterPro" id="IPR036388">
    <property type="entry name" value="WH-like_DNA-bd_sf"/>
</dbReference>
<reference evidence="5 6" key="1">
    <citation type="journal article" date="2014" name="Int. J. Syst. Evol. Microbiol.">
        <title>Complete genome sequence of Corynebacterium casei LMG S-19264T (=DSM 44701T), isolated from a smear-ripened cheese.</title>
        <authorList>
            <consortium name="US DOE Joint Genome Institute (JGI-PGF)"/>
            <person name="Walter F."/>
            <person name="Albersmeier A."/>
            <person name="Kalinowski J."/>
            <person name="Ruckert C."/>
        </authorList>
    </citation>
    <scope>NUCLEOTIDE SEQUENCE [LARGE SCALE GENOMIC DNA]</scope>
    <source>
        <strain evidence="5 6">CGMCC 1.15896</strain>
    </source>
</reference>
<dbReference type="Gene3D" id="1.10.10.10">
    <property type="entry name" value="Winged helix-like DNA-binding domain superfamily/Winged helix DNA-binding domain"/>
    <property type="match status" value="1"/>
</dbReference>
<dbReference type="InterPro" id="IPR000524">
    <property type="entry name" value="Tscrpt_reg_HTH_GntR"/>
</dbReference>
<dbReference type="Gene3D" id="1.20.120.530">
    <property type="entry name" value="GntR ligand-binding domain-like"/>
    <property type="match status" value="1"/>
</dbReference>
<dbReference type="InterPro" id="IPR011711">
    <property type="entry name" value="GntR_C"/>
</dbReference>
<dbReference type="GO" id="GO:0003700">
    <property type="term" value="F:DNA-binding transcription factor activity"/>
    <property type="evidence" value="ECO:0007669"/>
    <property type="project" value="InterPro"/>
</dbReference>
<dbReference type="SMART" id="SM00895">
    <property type="entry name" value="FCD"/>
    <property type="match status" value="1"/>
</dbReference>
<dbReference type="PROSITE" id="PS50949">
    <property type="entry name" value="HTH_GNTR"/>
    <property type="match status" value="1"/>
</dbReference>
<keyword evidence="2" id="KW-0238">DNA-binding</keyword>
<dbReference type="RefSeq" id="WP_244640664.1">
    <property type="nucleotide sequence ID" value="NZ_BMKB01000002.1"/>
</dbReference>
<keyword evidence="3" id="KW-0804">Transcription</keyword>
<dbReference type="Pfam" id="PF07729">
    <property type="entry name" value="FCD"/>
    <property type="match status" value="1"/>
</dbReference>
<dbReference type="PANTHER" id="PTHR43537:SF49">
    <property type="entry name" value="TRANSCRIPTIONAL REGULATORY PROTEIN"/>
    <property type="match status" value="1"/>
</dbReference>
<dbReference type="InterPro" id="IPR036390">
    <property type="entry name" value="WH_DNA-bd_sf"/>
</dbReference>
<evidence type="ECO:0000313" key="5">
    <source>
        <dbReference type="EMBL" id="GGA44286.1"/>
    </source>
</evidence>
<dbReference type="Pfam" id="PF00392">
    <property type="entry name" value="GntR"/>
    <property type="match status" value="1"/>
</dbReference>
<dbReference type="SMART" id="SM00345">
    <property type="entry name" value="HTH_GNTR"/>
    <property type="match status" value="1"/>
</dbReference>
<comment type="caution">
    <text evidence="5">The sequence shown here is derived from an EMBL/GenBank/DDBJ whole genome shotgun (WGS) entry which is preliminary data.</text>
</comment>
<keyword evidence="1" id="KW-0805">Transcription regulation</keyword>
<dbReference type="EMBL" id="BMKB01000002">
    <property type="protein sequence ID" value="GGA44286.1"/>
    <property type="molecule type" value="Genomic_DNA"/>
</dbReference>
<dbReference type="PANTHER" id="PTHR43537">
    <property type="entry name" value="TRANSCRIPTIONAL REGULATOR, GNTR FAMILY"/>
    <property type="match status" value="1"/>
</dbReference>